<reference evidence="2 3" key="1">
    <citation type="submission" date="2018-11" db="EMBL/GenBank/DDBJ databases">
        <title>Complete genome sequencing of the Actinobacteria Serinibacter sp. K3-2.</title>
        <authorList>
            <person name="Rakitin A.L."/>
            <person name="Beletsky A.V."/>
            <person name="Mardanov A.V."/>
            <person name="Ravin N.V."/>
            <person name="Gromova A.S."/>
            <person name="Filippova S.N."/>
            <person name="Gal'Chenko V.F."/>
        </authorList>
    </citation>
    <scope>NUCLEOTIDE SEQUENCE [LARGE SCALE GENOMIC DNA]</scope>
    <source>
        <strain evidence="2 3">K3-2</strain>
    </source>
</reference>
<protein>
    <submittedName>
        <fullName evidence="2">Uncharacterized protein</fullName>
    </submittedName>
</protein>
<dbReference type="AlphaFoldDB" id="A0A4Z1E254"/>
<keyword evidence="3" id="KW-1185">Reference proteome</keyword>
<evidence type="ECO:0000313" key="2">
    <source>
        <dbReference type="EMBL" id="TGO04583.1"/>
    </source>
</evidence>
<comment type="caution">
    <text evidence="2">The sequence shown here is derived from an EMBL/GenBank/DDBJ whole genome shotgun (WGS) entry which is preliminary data.</text>
</comment>
<dbReference type="EMBL" id="RHPJ01000003">
    <property type="protein sequence ID" value="TGO04583.1"/>
    <property type="molecule type" value="Genomic_DNA"/>
</dbReference>
<evidence type="ECO:0000313" key="3">
    <source>
        <dbReference type="Proteomes" id="UP000297318"/>
    </source>
</evidence>
<name>A0A4Z1E254_9MICO</name>
<feature type="region of interest" description="Disordered" evidence="1">
    <location>
        <begin position="1"/>
        <end position="47"/>
    </location>
</feature>
<sequence length="68" mass="7182">MSSFGSMRGGLSRARRSPRARSDPTAAGGDAAGAGQHANAPAVCAIRHRPSPFNRRTVAATALRWRDH</sequence>
<evidence type="ECO:0000256" key="1">
    <source>
        <dbReference type="SAM" id="MobiDB-lite"/>
    </source>
</evidence>
<organism evidence="2 3">
    <name type="scientific">Serinibacter arcticus</name>
    <dbReference type="NCBI Taxonomy" id="1655435"/>
    <lineage>
        <taxon>Bacteria</taxon>
        <taxon>Bacillati</taxon>
        <taxon>Actinomycetota</taxon>
        <taxon>Actinomycetes</taxon>
        <taxon>Micrococcales</taxon>
        <taxon>Beutenbergiaceae</taxon>
        <taxon>Serinibacter</taxon>
    </lineage>
</organism>
<dbReference type="Proteomes" id="UP000297318">
    <property type="component" value="Unassembled WGS sequence"/>
</dbReference>
<accession>A0A4Z1E254</accession>
<proteinExistence type="predicted"/>
<feature type="compositionally biased region" description="Low complexity" evidence="1">
    <location>
        <begin position="23"/>
        <end position="42"/>
    </location>
</feature>
<gene>
    <name evidence="2" type="ORF">SERN_2176</name>
</gene>